<dbReference type="EMBL" id="JACEIK010016522">
    <property type="protein sequence ID" value="MCE5165670.1"/>
    <property type="molecule type" value="Genomic_DNA"/>
</dbReference>
<gene>
    <name evidence="1" type="ORF">HAX54_011467</name>
</gene>
<reference evidence="1 2" key="1">
    <citation type="journal article" date="2021" name="BMC Genomics">
        <title>Datura genome reveals duplications of psychoactive alkaloid biosynthetic genes and high mutation rate following tissue culture.</title>
        <authorList>
            <person name="Rajewski A."/>
            <person name="Carter-House D."/>
            <person name="Stajich J."/>
            <person name="Litt A."/>
        </authorList>
    </citation>
    <scope>NUCLEOTIDE SEQUENCE [LARGE SCALE GENOMIC DNA]</scope>
    <source>
        <strain evidence="1">AR-01</strain>
    </source>
</reference>
<organism evidence="1 2">
    <name type="scientific">Datura stramonium</name>
    <name type="common">Jimsonweed</name>
    <name type="synonym">Common thornapple</name>
    <dbReference type="NCBI Taxonomy" id="4076"/>
    <lineage>
        <taxon>Eukaryota</taxon>
        <taxon>Viridiplantae</taxon>
        <taxon>Streptophyta</taxon>
        <taxon>Embryophyta</taxon>
        <taxon>Tracheophyta</taxon>
        <taxon>Spermatophyta</taxon>
        <taxon>Magnoliopsida</taxon>
        <taxon>eudicotyledons</taxon>
        <taxon>Gunneridae</taxon>
        <taxon>Pentapetalae</taxon>
        <taxon>asterids</taxon>
        <taxon>lamiids</taxon>
        <taxon>Solanales</taxon>
        <taxon>Solanaceae</taxon>
        <taxon>Solanoideae</taxon>
        <taxon>Datureae</taxon>
        <taxon>Datura</taxon>
    </lineage>
</organism>
<name>A0ABS8Y4S9_DATST</name>
<accession>A0ABS8Y4S9</accession>
<dbReference type="Proteomes" id="UP000823775">
    <property type="component" value="Unassembled WGS sequence"/>
</dbReference>
<proteinExistence type="predicted"/>
<protein>
    <submittedName>
        <fullName evidence="1">Uncharacterized protein</fullName>
    </submittedName>
</protein>
<comment type="caution">
    <text evidence="1">The sequence shown here is derived from an EMBL/GenBank/DDBJ whole genome shotgun (WGS) entry which is preliminary data.</text>
</comment>
<evidence type="ECO:0000313" key="1">
    <source>
        <dbReference type="EMBL" id="MCE5165670.1"/>
    </source>
</evidence>
<sequence>MADKTPSKRLTRDISSIVQFHGPAPFFDLLTTQIHGEIVVAFAQASPVGVEKDKGSREFTLITGLNCVAYKSEFEFDTDILNRLIVQYFGGENTRTVKDEFDDICKLINKKFKGIMDVVRVYHDAEKDQSKKPTSDLFDEPAMNDNVCGEIKFGIDEEFHKMEDLAGMPEFHHNKKKLNDAAKIAAD</sequence>
<evidence type="ECO:0000313" key="2">
    <source>
        <dbReference type="Proteomes" id="UP000823775"/>
    </source>
</evidence>
<keyword evidence="2" id="KW-1185">Reference proteome</keyword>